<evidence type="ECO:0000259" key="15">
    <source>
        <dbReference type="Pfam" id="PF01210"/>
    </source>
</evidence>
<dbReference type="SUPFAM" id="SSF48179">
    <property type="entry name" value="6-phosphogluconate dehydrogenase C-terminal domain-like"/>
    <property type="match status" value="1"/>
</dbReference>
<dbReference type="RefSeq" id="WP_002777349.1">
    <property type="nucleotide sequence ID" value="NZ_AANOQZ020000001.1"/>
</dbReference>
<dbReference type="InterPro" id="IPR006109">
    <property type="entry name" value="G3P_DH_NAD-dep_C"/>
</dbReference>
<dbReference type="EMBL" id="AACGFG010000008">
    <property type="protein sequence ID" value="EAK4358558.1"/>
    <property type="molecule type" value="Genomic_DNA"/>
</dbReference>
<dbReference type="Proteomes" id="UP000411403">
    <property type="component" value="Unassembled WGS sequence"/>
</dbReference>
<reference evidence="20 22" key="2">
    <citation type="submission" date="2018-07" db="EMBL/GenBank/DDBJ databases">
        <authorList>
            <consortium name="NARMS: The National Antimicrobial Resistance Monitoring System"/>
        </authorList>
    </citation>
    <scope>NUCLEOTIDE SEQUENCE [LARGE SCALE GENOMIC DNA]</scope>
    <source>
        <strain evidence="21 26">CVM N17C171</strain>
        <strain evidence="20 22">CVM N17C548</strain>
        <strain evidence="18 24">FSIS11807978</strain>
        <strain evidence="19 25">FSIS1711007</strain>
    </source>
</reference>
<feature type="binding site" evidence="11">
    <location>
        <position position="31"/>
    </location>
    <ligand>
        <name>NADPH</name>
        <dbReference type="ChEBI" id="CHEBI:57783"/>
    </ligand>
</feature>
<feature type="domain" description="Glycerol-3-phosphate dehydrogenase NAD-dependent N-terminal" evidence="15">
    <location>
        <begin position="35"/>
        <end position="130"/>
    </location>
</feature>
<evidence type="ECO:0000256" key="6">
    <source>
        <dbReference type="ARBA" id="ARBA00023002"/>
    </source>
</evidence>
<dbReference type="EMBL" id="AACDUL010000001">
    <property type="protein sequence ID" value="EAK1508854.1"/>
    <property type="molecule type" value="Genomic_DNA"/>
</dbReference>
<comment type="catalytic activity">
    <reaction evidence="11">
        <text>sn-glycerol 3-phosphate + NAD(+) = dihydroxyacetone phosphate + NADH + H(+)</text>
        <dbReference type="Rhea" id="RHEA:11092"/>
        <dbReference type="ChEBI" id="CHEBI:15378"/>
        <dbReference type="ChEBI" id="CHEBI:57540"/>
        <dbReference type="ChEBI" id="CHEBI:57597"/>
        <dbReference type="ChEBI" id="CHEBI:57642"/>
        <dbReference type="ChEBI" id="CHEBI:57945"/>
        <dbReference type="EC" id="1.1.1.94"/>
    </reaction>
</comment>
<dbReference type="EC" id="1.1.1.94" evidence="11"/>
<evidence type="ECO:0000259" key="16">
    <source>
        <dbReference type="Pfam" id="PF07479"/>
    </source>
</evidence>
<keyword evidence="5 11" id="KW-0521">NADP</keyword>
<feature type="binding site" evidence="13">
    <location>
        <position position="80"/>
    </location>
    <ligand>
        <name>substrate</name>
    </ligand>
</feature>
<sequence>MSKIAIIGAGKWGSALYSALSINNTCFMTSRTQRDLPYFVSLEQALNCEYLVFALSSQGIYSWLKQNFVNKGQKILIASKGIDTSTCKFLDEIFSEFIDRDKLCVLSGPSFAAEVMQNLPCALVVSGIKEELCKKFASFFPDFIKVYTDDDVRGAEICGAYKNVLAIASGISDGLGLGNNARASLISRGLIEMHRFGKFFGAKEETFLGLGGAGDLFLTATSVLSRNYRVGLALAKEKKLDDILQELGEVAEGVKTAYAIAKISKDKAIYTPIVNEIVQILQGKNVKQAVQNLLKTKDN</sequence>
<evidence type="ECO:0000256" key="14">
    <source>
        <dbReference type="PIRSR" id="PIRSR000114-3"/>
    </source>
</evidence>
<feature type="active site" description="Proton acceptor" evidence="11 12">
    <location>
        <position position="162"/>
    </location>
</feature>
<feature type="binding site" evidence="14">
    <location>
        <begin position="8"/>
        <end position="13"/>
    </location>
    <ligand>
        <name>NAD(+)</name>
        <dbReference type="ChEBI" id="CHEBI:57540"/>
    </ligand>
</feature>
<dbReference type="Pfam" id="PF07479">
    <property type="entry name" value="NAD_Gly3P_dh_C"/>
    <property type="match status" value="1"/>
</dbReference>
<reference evidence="17 23" key="1">
    <citation type="submission" date="2018-05" db="EMBL/GenBank/DDBJ databases">
        <authorList>
            <consortium name="GenomeTrakr network: Whole genome sequencing for foodborne pathogen traceback"/>
        </authorList>
    </citation>
    <scope>NUCLEOTIDE SEQUENCE [LARGE SCALE GENOMIC DNA]</scope>
    <source>
        <strain evidence="17 23">NC_C6016</strain>
    </source>
</reference>
<dbReference type="Proteomes" id="UP000361993">
    <property type="component" value="Unassembled WGS sequence"/>
</dbReference>
<feature type="binding site" evidence="14">
    <location>
        <position position="226"/>
    </location>
    <ligand>
        <name>NAD(+)</name>
        <dbReference type="ChEBI" id="CHEBI:57540"/>
    </ligand>
</feature>
<dbReference type="Gene3D" id="1.10.1040.10">
    <property type="entry name" value="N-(1-d-carboxylethyl)-l-norvaline Dehydrogenase, domain 2"/>
    <property type="match status" value="1"/>
</dbReference>
<comment type="subcellular location">
    <subcellularLocation>
        <location evidence="11">Cytoplasm</location>
    </subcellularLocation>
</comment>
<evidence type="ECO:0000256" key="11">
    <source>
        <dbReference type="HAMAP-Rule" id="MF_00394"/>
    </source>
</evidence>
<evidence type="ECO:0000256" key="5">
    <source>
        <dbReference type="ARBA" id="ARBA00022857"/>
    </source>
</evidence>
<evidence type="ECO:0000256" key="12">
    <source>
        <dbReference type="PIRSR" id="PIRSR000114-1"/>
    </source>
</evidence>
<evidence type="ECO:0000313" key="25">
    <source>
        <dbReference type="Proteomes" id="UP000409545"/>
    </source>
</evidence>
<dbReference type="GO" id="GO:0051287">
    <property type="term" value="F:NAD binding"/>
    <property type="evidence" value="ECO:0007669"/>
    <property type="project" value="InterPro"/>
</dbReference>
<dbReference type="PIRSF" id="PIRSF000114">
    <property type="entry name" value="Glycerol-3-P_dh"/>
    <property type="match status" value="1"/>
</dbReference>
<keyword evidence="2 11" id="KW-0963">Cytoplasm</keyword>
<evidence type="ECO:0000313" key="23">
    <source>
        <dbReference type="Proteomes" id="UP000361993"/>
    </source>
</evidence>
<feature type="binding site" evidence="11">
    <location>
        <position position="162"/>
    </location>
    <ligand>
        <name>sn-glycerol 3-phosphate</name>
        <dbReference type="ChEBI" id="CHEBI:57597"/>
    </ligand>
</feature>
<comment type="similarity">
    <text evidence="1 11">Belongs to the NAD-dependent glycerol-3-phosphate dehydrogenase family.</text>
</comment>
<dbReference type="PANTHER" id="PTHR11728:SF1">
    <property type="entry name" value="GLYCEROL-3-PHOSPHATE DEHYDROGENASE [NAD(+)] 2, CHLOROPLASTIC"/>
    <property type="match status" value="1"/>
</dbReference>
<feature type="binding site" evidence="11">
    <location>
        <position position="12"/>
    </location>
    <ligand>
        <name>NADPH</name>
        <dbReference type="ChEBI" id="CHEBI:57783"/>
    </ligand>
</feature>
<keyword evidence="9 11" id="KW-0594">Phospholipid biosynthesis</keyword>
<evidence type="ECO:0000256" key="8">
    <source>
        <dbReference type="ARBA" id="ARBA00023098"/>
    </source>
</evidence>
<dbReference type="InterPro" id="IPR008927">
    <property type="entry name" value="6-PGluconate_DH-like_C_sf"/>
</dbReference>
<dbReference type="GO" id="GO:0006650">
    <property type="term" value="P:glycerophospholipid metabolic process"/>
    <property type="evidence" value="ECO:0007669"/>
    <property type="project" value="UniProtKB-UniRule"/>
</dbReference>
<dbReference type="GeneID" id="66543849"/>
<dbReference type="GO" id="GO:0008654">
    <property type="term" value="P:phospholipid biosynthetic process"/>
    <property type="evidence" value="ECO:0007669"/>
    <property type="project" value="UniProtKB-KW"/>
</dbReference>
<evidence type="ECO:0000256" key="9">
    <source>
        <dbReference type="ARBA" id="ARBA00023209"/>
    </source>
</evidence>
<dbReference type="InterPro" id="IPR006168">
    <property type="entry name" value="G3P_DH_NAD-dep"/>
</dbReference>
<evidence type="ECO:0000256" key="13">
    <source>
        <dbReference type="PIRSR" id="PIRSR000114-2"/>
    </source>
</evidence>
<proteinExistence type="inferred from homology"/>
<dbReference type="EMBL" id="AACGUZ010000006">
    <property type="protein sequence ID" value="EAK5103526.1"/>
    <property type="molecule type" value="Genomic_DNA"/>
</dbReference>
<evidence type="ECO:0000256" key="2">
    <source>
        <dbReference type="ARBA" id="ARBA00022490"/>
    </source>
</evidence>
<evidence type="ECO:0000313" key="18">
    <source>
        <dbReference type="EMBL" id="EAK4358558.1"/>
    </source>
</evidence>
<dbReference type="NCBIfam" id="NF000942">
    <property type="entry name" value="PRK00094.1-4"/>
    <property type="match status" value="1"/>
</dbReference>
<comment type="pathway">
    <text evidence="11">Membrane lipid metabolism; glycerophospholipid metabolism.</text>
</comment>
<feature type="binding site" evidence="11">
    <location>
        <position position="227"/>
    </location>
    <ligand>
        <name>sn-glycerol 3-phosphate</name>
        <dbReference type="ChEBI" id="CHEBI:57597"/>
    </ligand>
</feature>
<dbReference type="HAMAP" id="MF_00394">
    <property type="entry name" value="NAD_Glyc3P_dehydrog"/>
    <property type="match status" value="1"/>
</dbReference>
<keyword evidence="4 11" id="KW-0547">Nucleotide-binding</keyword>
<feature type="binding site" evidence="11">
    <location>
        <position position="108"/>
    </location>
    <ligand>
        <name>sn-glycerol 3-phosphate</name>
        <dbReference type="ChEBI" id="CHEBI:57597"/>
    </ligand>
</feature>
<dbReference type="AlphaFoldDB" id="A0A3H9J192"/>
<feature type="binding site" evidence="11">
    <location>
        <position position="252"/>
    </location>
    <ligand>
        <name>NADPH</name>
        <dbReference type="ChEBI" id="CHEBI:57783"/>
    </ligand>
</feature>
<feature type="binding site" evidence="11">
    <location>
        <position position="226"/>
    </location>
    <ligand>
        <name>sn-glycerol 3-phosphate</name>
        <dbReference type="ChEBI" id="CHEBI:57597"/>
    </ligand>
</feature>
<comment type="function">
    <text evidence="11">Catalyzes the reduction of the glycolytic intermediate dihydroxyacetone phosphate (DHAP) to sn-glycerol 3-phosphate (G3P), the key precursor for phospholipid synthesis.</text>
</comment>
<keyword evidence="3 11" id="KW-0444">Lipid biosynthesis</keyword>
<dbReference type="GO" id="GO:0046167">
    <property type="term" value="P:glycerol-3-phosphate biosynthetic process"/>
    <property type="evidence" value="ECO:0007669"/>
    <property type="project" value="UniProtKB-UniRule"/>
</dbReference>
<evidence type="ECO:0000256" key="1">
    <source>
        <dbReference type="ARBA" id="ARBA00011009"/>
    </source>
</evidence>
<feature type="binding site" evidence="11">
    <location>
        <position position="225"/>
    </location>
    <ligand>
        <name>sn-glycerol 3-phosphate</name>
        <dbReference type="ChEBI" id="CHEBI:57597"/>
    </ligand>
</feature>
<evidence type="ECO:0000256" key="10">
    <source>
        <dbReference type="ARBA" id="ARBA00023264"/>
    </source>
</evidence>
<dbReference type="InterPro" id="IPR013328">
    <property type="entry name" value="6PGD_dom2"/>
</dbReference>
<dbReference type="PANTHER" id="PTHR11728">
    <property type="entry name" value="GLYCEROL-3-PHOSPHATE DEHYDROGENASE"/>
    <property type="match status" value="1"/>
</dbReference>
<dbReference type="GO" id="GO:0005829">
    <property type="term" value="C:cytosol"/>
    <property type="evidence" value="ECO:0007669"/>
    <property type="project" value="TreeGrafter"/>
</dbReference>
<dbReference type="KEGG" id="ccoo:ATE51_01214"/>
<dbReference type="EMBL" id="AACQHW010000001">
    <property type="protein sequence ID" value="EAL6850189.1"/>
    <property type="molecule type" value="Genomic_DNA"/>
</dbReference>
<evidence type="ECO:0000313" key="21">
    <source>
        <dbReference type="EMBL" id="EAL9203611.1"/>
    </source>
</evidence>
<dbReference type="InterPro" id="IPR036291">
    <property type="entry name" value="NAD(P)-bd_dom_sf"/>
</dbReference>
<dbReference type="Proteomes" id="UP000365807">
    <property type="component" value="Unassembled WGS sequence"/>
</dbReference>
<feature type="binding site" evidence="11">
    <location>
        <position position="110"/>
    </location>
    <ligand>
        <name>sn-glycerol 3-phosphate</name>
        <dbReference type="ChEBI" id="CHEBI:57597"/>
    </ligand>
</feature>
<dbReference type="Proteomes" id="UP000352088">
    <property type="component" value="Unassembled WGS sequence"/>
</dbReference>
<evidence type="ECO:0000256" key="3">
    <source>
        <dbReference type="ARBA" id="ARBA00022516"/>
    </source>
</evidence>
<feature type="binding site" evidence="13">
    <location>
        <begin position="226"/>
        <end position="227"/>
    </location>
    <ligand>
        <name>substrate</name>
    </ligand>
</feature>
<evidence type="ECO:0000313" key="20">
    <source>
        <dbReference type="EMBL" id="EAL6850189.1"/>
    </source>
</evidence>
<dbReference type="Proteomes" id="UP000409545">
    <property type="component" value="Unassembled WGS sequence"/>
</dbReference>
<dbReference type="Pfam" id="PF01210">
    <property type="entry name" value="NAD_Gly3P_dh_N"/>
    <property type="match status" value="1"/>
</dbReference>
<dbReference type="UniPathway" id="UPA00940"/>
<feature type="binding site" evidence="11">
    <location>
        <position position="80"/>
    </location>
    <ligand>
        <name>sn-glycerol 3-phosphate</name>
        <dbReference type="ChEBI" id="CHEBI:57597"/>
    </ligand>
</feature>
<comment type="catalytic activity">
    <reaction evidence="11">
        <text>sn-glycerol 3-phosphate + NADP(+) = dihydroxyacetone phosphate + NADPH + H(+)</text>
        <dbReference type="Rhea" id="RHEA:11096"/>
        <dbReference type="ChEBI" id="CHEBI:15378"/>
        <dbReference type="ChEBI" id="CHEBI:57597"/>
        <dbReference type="ChEBI" id="CHEBI:57642"/>
        <dbReference type="ChEBI" id="CHEBI:57783"/>
        <dbReference type="ChEBI" id="CHEBI:58349"/>
        <dbReference type="EC" id="1.1.1.94"/>
    </reaction>
</comment>
<feature type="binding site" evidence="11">
    <location>
        <position position="80"/>
    </location>
    <ligand>
        <name>NADPH</name>
        <dbReference type="ChEBI" id="CHEBI:57783"/>
    </ligand>
</feature>
<dbReference type="GO" id="GO:0047952">
    <property type="term" value="F:glycerol-3-phosphate dehydrogenase [NAD(P)+] activity"/>
    <property type="evidence" value="ECO:0007669"/>
    <property type="project" value="UniProtKB-UniRule"/>
</dbReference>
<evidence type="ECO:0000256" key="7">
    <source>
        <dbReference type="ARBA" id="ARBA00023027"/>
    </source>
</evidence>
<feature type="binding site" evidence="11">
    <location>
        <position position="250"/>
    </location>
    <ligand>
        <name>NADPH</name>
        <dbReference type="ChEBI" id="CHEBI:57783"/>
    </ligand>
</feature>
<dbReference type="GO" id="GO:0005975">
    <property type="term" value="P:carbohydrate metabolic process"/>
    <property type="evidence" value="ECO:0007669"/>
    <property type="project" value="InterPro"/>
</dbReference>
<feature type="binding site" evidence="11">
    <location>
        <position position="215"/>
    </location>
    <ligand>
        <name>sn-glycerol 3-phosphate</name>
        <dbReference type="ChEBI" id="CHEBI:57597"/>
    </ligand>
</feature>
<comment type="caution">
    <text evidence="20">The sequence shown here is derived from an EMBL/GenBank/DDBJ whole genome shotgun (WGS) entry which is preliminary data.</text>
</comment>
<feature type="binding site" evidence="11">
    <location>
        <position position="112"/>
    </location>
    <ligand>
        <name>NADPH</name>
        <dbReference type="ChEBI" id="CHEBI:57783"/>
    </ligand>
</feature>
<dbReference type="SUPFAM" id="SSF51735">
    <property type="entry name" value="NAD(P)-binding Rossmann-fold domains"/>
    <property type="match status" value="1"/>
</dbReference>
<evidence type="ECO:0000313" key="22">
    <source>
        <dbReference type="Proteomes" id="UP000352088"/>
    </source>
</evidence>
<gene>
    <name evidence="11" type="primary">gpsA</name>
    <name evidence="19" type="ORF">B9Q54_04510</name>
    <name evidence="18" type="ORF">C6T04_06515</name>
    <name evidence="17" type="ORF">CJD00_00945</name>
    <name evidence="20" type="ORF">DSX26_01735</name>
    <name evidence="21" type="ORF">DYU70_00275</name>
</gene>
<dbReference type="NCBIfam" id="NF000940">
    <property type="entry name" value="PRK00094.1-2"/>
    <property type="match status" value="1"/>
</dbReference>
<keyword evidence="6 11" id="KW-0560">Oxidoreductase</keyword>
<feature type="binding site" evidence="11">
    <location>
        <position position="38"/>
    </location>
    <ligand>
        <name>NADPH</name>
        <dbReference type="ChEBI" id="CHEBI:57783"/>
    </ligand>
</feature>
<protein>
    <recommendedName>
        <fullName evidence="11">Glycerol-3-phosphate dehydrogenase [NAD(P)+]</fullName>
        <ecNumber evidence="11">1.1.1.94</ecNumber>
    </recommendedName>
    <alternativeName>
        <fullName evidence="11">NAD(P)(+)-dependent glycerol-3-phosphate dehydrogenase</fullName>
    </alternativeName>
    <alternativeName>
        <fullName evidence="11">NAD(P)H-dependent dihydroxyacetone-phosphate reductase</fullName>
    </alternativeName>
</protein>
<name>A0A3H9J192_CAMCO</name>
<organism evidence="20 22">
    <name type="scientific">Campylobacter coli</name>
    <dbReference type="NCBI Taxonomy" id="195"/>
    <lineage>
        <taxon>Bacteria</taxon>
        <taxon>Pseudomonadati</taxon>
        <taxon>Campylobacterota</taxon>
        <taxon>Epsilonproteobacteria</taxon>
        <taxon>Campylobacterales</taxon>
        <taxon>Campylobacteraceae</taxon>
        <taxon>Campylobacter</taxon>
    </lineage>
</organism>
<evidence type="ECO:0000313" key="17">
    <source>
        <dbReference type="EMBL" id="EAK1508854.1"/>
    </source>
</evidence>
<comment type="caution">
    <text evidence="11">Lacks conserved residue(s) required for the propagation of feature annotation.</text>
</comment>
<dbReference type="InterPro" id="IPR011128">
    <property type="entry name" value="G3P_DH_NAD-dep_N"/>
</dbReference>
<dbReference type="FunFam" id="1.10.1040.10:FF:000025">
    <property type="entry name" value="Glycerol-3-phosphate dehydrogenase [NAD(P)+]"/>
    <property type="match status" value="1"/>
</dbReference>
<dbReference type="EMBL" id="AACSIE010000001">
    <property type="protein sequence ID" value="EAL9203611.1"/>
    <property type="molecule type" value="Genomic_DNA"/>
</dbReference>
<dbReference type="NCBIfam" id="NF000943">
    <property type="entry name" value="PRK00094.2-1"/>
    <property type="match status" value="1"/>
</dbReference>
<evidence type="ECO:0000313" key="19">
    <source>
        <dbReference type="EMBL" id="EAK5103526.1"/>
    </source>
</evidence>
<keyword evidence="8 11" id="KW-0443">Lipid metabolism</keyword>
<dbReference type="GO" id="GO:0046168">
    <property type="term" value="P:glycerol-3-phosphate catabolic process"/>
    <property type="evidence" value="ECO:0007669"/>
    <property type="project" value="InterPro"/>
</dbReference>
<keyword evidence="7 11" id="KW-0520">NAD</keyword>
<accession>A0A3H9J192</accession>
<evidence type="ECO:0000313" key="24">
    <source>
        <dbReference type="Proteomes" id="UP000365807"/>
    </source>
</evidence>
<feature type="binding site" evidence="14">
    <location>
        <position position="112"/>
    </location>
    <ligand>
        <name>NAD(+)</name>
        <dbReference type="ChEBI" id="CHEBI:57540"/>
    </ligand>
</feature>
<feature type="binding site" evidence="11">
    <location>
        <position position="226"/>
    </location>
    <ligand>
        <name>NADPH</name>
        <dbReference type="ChEBI" id="CHEBI:57783"/>
    </ligand>
</feature>
<dbReference type="PROSITE" id="PS00957">
    <property type="entry name" value="NAD_G3PDH"/>
    <property type="match status" value="1"/>
</dbReference>
<evidence type="ECO:0000256" key="4">
    <source>
        <dbReference type="ARBA" id="ARBA00022741"/>
    </source>
</evidence>
<feature type="domain" description="Glycerol-3-phosphate dehydrogenase NAD-dependent C-terminal" evidence="16">
    <location>
        <begin position="151"/>
        <end position="290"/>
    </location>
</feature>
<evidence type="ECO:0000313" key="26">
    <source>
        <dbReference type="Proteomes" id="UP000411403"/>
    </source>
</evidence>
<keyword evidence="10 11" id="KW-1208">Phospholipid metabolism</keyword>
<dbReference type="Gene3D" id="3.40.50.720">
    <property type="entry name" value="NAD(P)-binding Rossmann-like Domain"/>
    <property type="match status" value="1"/>
</dbReference>
<dbReference type="KEGG" id="ccof:VC76_05880"/>